<sequence length="167" mass="19061">MSAKQPGIDGNWFLCLIVLLVINRKLIISFRGGRRSLSTRYQLSENVRALRLTVPVVILDTLVTSVDLIASNFFDTVVEFEPSKCSTHAHYLLFYIVFRLTSVVFELCIPVAIMRHESLSKVLTAYCNKRKVHIGKEGRTIRITNVLGVDIQGKNDDYFGQLRQQWS</sequence>
<dbReference type="GO" id="GO:0007606">
    <property type="term" value="P:sensory perception of chemical stimulus"/>
    <property type="evidence" value="ECO:0007669"/>
    <property type="project" value="InterPro"/>
</dbReference>
<accession>A0A0C2GHL3</accession>
<keyword evidence="2" id="KW-1133">Transmembrane helix</keyword>
<organism evidence="3 4">
    <name type="scientific">Ancylostoma duodenale</name>
    <dbReference type="NCBI Taxonomy" id="51022"/>
    <lineage>
        <taxon>Eukaryota</taxon>
        <taxon>Metazoa</taxon>
        <taxon>Ecdysozoa</taxon>
        <taxon>Nematoda</taxon>
        <taxon>Chromadorea</taxon>
        <taxon>Rhabditida</taxon>
        <taxon>Rhabditina</taxon>
        <taxon>Rhabditomorpha</taxon>
        <taxon>Strongyloidea</taxon>
        <taxon>Ancylostomatidae</taxon>
        <taxon>Ancylostomatinae</taxon>
        <taxon>Ancylostoma</taxon>
    </lineage>
</organism>
<keyword evidence="4" id="KW-1185">Reference proteome</keyword>
<comment type="similarity">
    <text evidence="1">Belongs to the nematode receptor-like protein sre family.</text>
</comment>
<evidence type="ECO:0000313" key="3">
    <source>
        <dbReference type="EMBL" id="KIH56556.1"/>
    </source>
</evidence>
<name>A0A0C2GHL3_9BILA</name>
<dbReference type="EMBL" id="KN735565">
    <property type="protein sequence ID" value="KIH56556.1"/>
    <property type="molecule type" value="Genomic_DNA"/>
</dbReference>
<dbReference type="InterPro" id="IPR052854">
    <property type="entry name" value="Serpentine_rcpt_epsilon"/>
</dbReference>
<evidence type="ECO:0000256" key="2">
    <source>
        <dbReference type="SAM" id="Phobius"/>
    </source>
</evidence>
<evidence type="ECO:0000313" key="4">
    <source>
        <dbReference type="Proteomes" id="UP000054047"/>
    </source>
</evidence>
<evidence type="ECO:0000256" key="1">
    <source>
        <dbReference type="ARBA" id="ARBA00006803"/>
    </source>
</evidence>
<dbReference type="Pfam" id="PF03125">
    <property type="entry name" value="Sre"/>
    <property type="match status" value="1"/>
</dbReference>
<feature type="transmembrane region" description="Helical" evidence="2">
    <location>
        <begin position="12"/>
        <end position="28"/>
    </location>
</feature>
<gene>
    <name evidence="3" type="ORF">ANCDUO_13263</name>
</gene>
<dbReference type="Proteomes" id="UP000054047">
    <property type="component" value="Unassembled WGS sequence"/>
</dbReference>
<feature type="transmembrane region" description="Helical" evidence="2">
    <location>
        <begin position="90"/>
        <end position="113"/>
    </location>
</feature>
<dbReference type="AlphaFoldDB" id="A0A0C2GHL3"/>
<dbReference type="OrthoDB" id="5820709at2759"/>
<dbReference type="PANTHER" id="PTHR47518:SF7">
    <property type="entry name" value="G_PROTEIN_RECEP_F1_2 DOMAIN-CONTAINING PROTEIN"/>
    <property type="match status" value="1"/>
</dbReference>
<protein>
    <submittedName>
        <fullName evidence="3">Uncharacterized protein</fullName>
    </submittedName>
</protein>
<dbReference type="GO" id="GO:0016020">
    <property type="term" value="C:membrane"/>
    <property type="evidence" value="ECO:0007669"/>
    <property type="project" value="InterPro"/>
</dbReference>
<feature type="transmembrane region" description="Helical" evidence="2">
    <location>
        <begin position="49"/>
        <end position="70"/>
    </location>
</feature>
<reference evidence="3 4" key="1">
    <citation type="submission" date="2013-12" db="EMBL/GenBank/DDBJ databases">
        <title>Draft genome of the parsitic nematode Ancylostoma duodenale.</title>
        <authorList>
            <person name="Mitreva M."/>
        </authorList>
    </citation>
    <scope>NUCLEOTIDE SEQUENCE [LARGE SCALE GENOMIC DNA]</scope>
    <source>
        <strain evidence="3 4">Zhejiang</strain>
    </source>
</reference>
<dbReference type="InterPro" id="IPR004151">
    <property type="entry name" value="7TM_GPCR_serpentine_rcpt_Sre"/>
</dbReference>
<proteinExistence type="inferred from homology"/>
<keyword evidence="2" id="KW-0812">Transmembrane</keyword>
<keyword evidence="2" id="KW-0472">Membrane</keyword>
<dbReference type="PANTHER" id="PTHR47518">
    <property type="entry name" value="SERPENTINE RECEPTOR CLASS EPSILON-13-RELATED"/>
    <property type="match status" value="1"/>
</dbReference>